<protein>
    <submittedName>
        <fullName evidence="2">Uncharacterized protein</fullName>
    </submittedName>
</protein>
<reference evidence="2" key="1">
    <citation type="submission" date="2020-03" db="EMBL/GenBank/DDBJ databases">
        <title>The deep terrestrial virosphere.</title>
        <authorList>
            <person name="Holmfeldt K."/>
            <person name="Nilsson E."/>
            <person name="Simone D."/>
            <person name="Lopez-Fernandez M."/>
            <person name="Wu X."/>
            <person name="de Brujin I."/>
            <person name="Lundin D."/>
            <person name="Andersson A."/>
            <person name="Bertilsson S."/>
            <person name="Dopson M."/>
        </authorList>
    </citation>
    <scope>NUCLEOTIDE SEQUENCE</scope>
    <source>
        <strain evidence="2">MM415A05873</strain>
    </source>
</reference>
<sequence length="149" mass="16927">MKIKSIKVYDKVLKDGTKSAGVTFDDEVFGFYNFKGEIDIKEGEDVNYTYETRQKKDKSGDYKVLTITRPNTPDPAPQATPEPVKVVTPSTERLLNAKSFTEMKFESRMNVIKLAVSAYIAGKIDFDQVKEHFNTWVDMADSAIDELKE</sequence>
<name>A0A6M3JI39_9ZZZZ</name>
<gene>
    <name evidence="2" type="ORF">MM415A05873_0004</name>
</gene>
<proteinExistence type="predicted"/>
<organism evidence="2">
    <name type="scientific">viral metagenome</name>
    <dbReference type="NCBI Taxonomy" id="1070528"/>
    <lineage>
        <taxon>unclassified sequences</taxon>
        <taxon>metagenomes</taxon>
        <taxon>organismal metagenomes</taxon>
    </lineage>
</organism>
<dbReference type="EMBL" id="MT141642">
    <property type="protein sequence ID" value="QJA68711.1"/>
    <property type="molecule type" value="Genomic_DNA"/>
</dbReference>
<feature type="region of interest" description="Disordered" evidence="1">
    <location>
        <begin position="68"/>
        <end position="87"/>
    </location>
</feature>
<evidence type="ECO:0000256" key="1">
    <source>
        <dbReference type="SAM" id="MobiDB-lite"/>
    </source>
</evidence>
<dbReference type="AlphaFoldDB" id="A0A6M3JI39"/>
<evidence type="ECO:0000313" key="2">
    <source>
        <dbReference type="EMBL" id="QJA68711.1"/>
    </source>
</evidence>
<accession>A0A6M3JI39</accession>